<dbReference type="Proteomes" id="UP000887013">
    <property type="component" value="Unassembled WGS sequence"/>
</dbReference>
<protein>
    <submittedName>
        <fullName evidence="1">Uncharacterized protein</fullName>
    </submittedName>
</protein>
<sequence length="77" mass="8739">MKVSDVRLGVRITLVLLGMRSSNKIDIGASSVDLAYGTSLRLPVKVFRHFHSPYETHFEFLANPRHTMQQLRLSDPS</sequence>
<gene>
    <name evidence="1" type="ORF">NPIL_244911</name>
</gene>
<dbReference type="AlphaFoldDB" id="A0A8X6NSI8"/>
<evidence type="ECO:0000313" key="2">
    <source>
        <dbReference type="Proteomes" id="UP000887013"/>
    </source>
</evidence>
<keyword evidence="2" id="KW-1185">Reference proteome</keyword>
<dbReference type="EMBL" id="BMAW01060970">
    <property type="protein sequence ID" value="GFT28923.1"/>
    <property type="molecule type" value="Genomic_DNA"/>
</dbReference>
<name>A0A8X6NSI8_NEPPI</name>
<proteinExistence type="predicted"/>
<dbReference type="OrthoDB" id="422540at2759"/>
<reference evidence="1" key="1">
    <citation type="submission" date="2020-08" db="EMBL/GenBank/DDBJ databases">
        <title>Multicomponent nature underlies the extraordinary mechanical properties of spider dragline silk.</title>
        <authorList>
            <person name="Kono N."/>
            <person name="Nakamura H."/>
            <person name="Mori M."/>
            <person name="Yoshida Y."/>
            <person name="Ohtoshi R."/>
            <person name="Malay A.D."/>
            <person name="Moran D.A.P."/>
            <person name="Tomita M."/>
            <person name="Numata K."/>
            <person name="Arakawa K."/>
        </authorList>
    </citation>
    <scope>NUCLEOTIDE SEQUENCE</scope>
</reference>
<evidence type="ECO:0000313" key="1">
    <source>
        <dbReference type="EMBL" id="GFT28923.1"/>
    </source>
</evidence>
<comment type="caution">
    <text evidence="1">The sequence shown here is derived from an EMBL/GenBank/DDBJ whole genome shotgun (WGS) entry which is preliminary data.</text>
</comment>
<organism evidence="1 2">
    <name type="scientific">Nephila pilipes</name>
    <name type="common">Giant wood spider</name>
    <name type="synonym">Nephila maculata</name>
    <dbReference type="NCBI Taxonomy" id="299642"/>
    <lineage>
        <taxon>Eukaryota</taxon>
        <taxon>Metazoa</taxon>
        <taxon>Ecdysozoa</taxon>
        <taxon>Arthropoda</taxon>
        <taxon>Chelicerata</taxon>
        <taxon>Arachnida</taxon>
        <taxon>Araneae</taxon>
        <taxon>Araneomorphae</taxon>
        <taxon>Entelegynae</taxon>
        <taxon>Araneoidea</taxon>
        <taxon>Nephilidae</taxon>
        <taxon>Nephila</taxon>
    </lineage>
</organism>
<accession>A0A8X6NSI8</accession>